<keyword evidence="5 11" id="KW-0732">Signal</keyword>
<protein>
    <recommendedName>
        <fullName evidence="12">TIR domain-containing protein</fullName>
    </recommendedName>
</protein>
<dbReference type="Pfam" id="PF01582">
    <property type="entry name" value="TIR"/>
    <property type="match status" value="1"/>
</dbReference>
<evidence type="ECO:0000256" key="7">
    <source>
        <dbReference type="ARBA" id="ARBA00022989"/>
    </source>
</evidence>
<reference evidence="13" key="2">
    <citation type="submission" date="2015-02" db="UniProtKB">
        <authorList>
            <consortium name="EnsemblMetazoa"/>
        </authorList>
    </citation>
    <scope>IDENTIFICATION</scope>
</reference>
<evidence type="ECO:0000313" key="13">
    <source>
        <dbReference type="EnsemblMetazoa" id="SMAR000411-PA"/>
    </source>
</evidence>
<dbReference type="HOGENOM" id="CLU_009970_0_1_1"/>
<dbReference type="PANTHER" id="PTHR24365">
    <property type="entry name" value="TOLL-LIKE RECEPTOR"/>
    <property type="match status" value="1"/>
</dbReference>
<evidence type="ECO:0000256" key="11">
    <source>
        <dbReference type="SAM" id="SignalP"/>
    </source>
</evidence>
<evidence type="ECO:0000256" key="9">
    <source>
        <dbReference type="ARBA" id="ARBA00023170"/>
    </source>
</evidence>
<feature type="chain" id="PRO_5004579186" description="TIR domain-containing protein" evidence="11">
    <location>
        <begin position="25"/>
        <end position="931"/>
    </location>
</feature>
<dbReference type="Gene3D" id="3.80.10.10">
    <property type="entry name" value="Ribonuclease Inhibitor"/>
    <property type="match status" value="3"/>
</dbReference>
<dbReference type="PROSITE" id="PS50104">
    <property type="entry name" value="TIR"/>
    <property type="match status" value="1"/>
</dbReference>
<feature type="domain" description="TIR" evidence="12">
    <location>
        <begin position="765"/>
        <end position="901"/>
    </location>
</feature>
<evidence type="ECO:0000256" key="6">
    <source>
        <dbReference type="ARBA" id="ARBA00022737"/>
    </source>
</evidence>
<dbReference type="Pfam" id="PF00560">
    <property type="entry name" value="LRR_1"/>
    <property type="match status" value="1"/>
</dbReference>
<evidence type="ECO:0000256" key="4">
    <source>
        <dbReference type="ARBA" id="ARBA00022692"/>
    </source>
</evidence>
<dbReference type="InterPro" id="IPR001611">
    <property type="entry name" value="Leu-rich_rpt"/>
</dbReference>
<feature type="signal peptide" evidence="11">
    <location>
        <begin position="1"/>
        <end position="24"/>
    </location>
</feature>
<keyword evidence="9" id="KW-0675">Receptor</keyword>
<dbReference type="PRINTS" id="PR01537">
    <property type="entry name" value="INTRLKN1R1F"/>
</dbReference>
<dbReference type="EnsemblMetazoa" id="SMAR000411-RA">
    <property type="protein sequence ID" value="SMAR000411-PA"/>
    <property type="gene ID" value="SMAR000411"/>
</dbReference>
<dbReference type="PhylomeDB" id="T1IHT5"/>
<reference evidence="14" key="1">
    <citation type="submission" date="2011-05" db="EMBL/GenBank/DDBJ databases">
        <authorList>
            <person name="Richards S.R."/>
            <person name="Qu J."/>
            <person name="Jiang H."/>
            <person name="Jhangiani S.N."/>
            <person name="Agravi P."/>
            <person name="Goodspeed R."/>
            <person name="Gross S."/>
            <person name="Mandapat C."/>
            <person name="Jackson L."/>
            <person name="Mathew T."/>
            <person name="Pu L."/>
            <person name="Thornton R."/>
            <person name="Saada N."/>
            <person name="Wilczek-Boney K.B."/>
            <person name="Lee S."/>
            <person name="Kovar C."/>
            <person name="Wu Y."/>
            <person name="Scherer S.E."/>
            <person name="Worley K.C."/>
            <person name="Muzny D.M."/>
            <person name="Gibbs R."/>
        </authorList>
    </citation>
    <scope>NUCLEOTIDE SEQUENCE</scope>
    <source>
        <strain evidence="14">Brora</strain>
    </source>
</reference>
<dbReference type="GO" id="GO:0007165">
    <property type="term" value="P:signal transduction"/>
    <property type="evidence" value="ECO:0007669"/>
    <property type="project" value="InterPro"/>
</dbReference>
<organism evidence="13 14">
    <name type="scientific">Strigamia maritima</name>
    <name type="common">European centipede</name>
    <name type="synonym">Geophilus maritimus</name>
    <dbReference type="NCBI Taxonomy" id="126957"/>
    <lineage>
        <taxon>Eukaryota</taxon>
        <taxon>Metazoa</taxon>
        <taxon>Ecdysozoa</taxon>
        <taxon>Arthropoda</taxon>
        <taxon>Myriapoda</taxon>
        <taxon>Chilopoda</taxon>
        <taxon>Pleurostigmophora</taxon>
        <taxon>Geophilomorpha</taxon>
        <taxon>Linotaeniidae</taxon>
        <taxon>Strigamia</taxon>
    </lineage>
</organism>
<dbReference type="PROSITE" id="PS51450">
    <property type="entry name" value="LRR"/>
    <property type="match status" value="1"/>
</dbReference>
<dbReference type="SUPFAM" id="SSF52058">
    <property type="entry name" value="L domain-like"/>
    <property type="match status" value="2"/>
</dbReference>
<name>T1IHT5_STRMM</name>
<dbReference type="Proteomes" id="UP000014500">
    <property type="component" value="Unassembled WGS sequence"/>
</dbReference>
<dbReference type="PANTHER" id="PTHR24365:SF541">
    <property type="entry name" value="PROTEIN TOLL-RELATED"/>
    <property type="match status" value="1"/>
</dbReference>
<comment type="similarity">
    <text evidence="2">Belongs to the Toll-like receptor family.</text>
</comment>
<dbReference type="SMART" id="SM00369">
    <property type="entry name" value="LRR_TYP"/>
    <property type="match status" value="6"/>
</dbReference>
<comment type="subcellular location">
    <subcellularLocation>
        <location evidence="1">Membrane</location>
        <topology evidence="1">Single-pass type I membrane protein</topology>
    </subcellularLocation>
</comment>
<proteinExistence type="inferred from homology"/>
<evidence type="ECO:0000256" key="5">
    <source>
        <dbReference type="ARBA" id="ARBA00022729"/>
    </source>
</evidence>
<dbReference type="SUPFAM" id="SSF52200">
    <property type="entry name" value="Toll/Interleukin receptor TIR domain"/>
    <property type="match status" value="1"/>
</dbReference>
<dbReference type="InterPro" id="IPR032675">
    <property type="entry name" value="LRR_dom_sf"/>
</dbReference>
<dbReference type="GO" id="GO:0038023">
    <property type="term" value="F:signaling receptor activity"/>
    <property type="evidence" value="ECO:0007669"/>
    <property type="project" value="TreeGrafter"/>
</dbReference>
<keyword evidence="4" id="KW-0812">Transmembrane</keyword>
<dbReference type="InterPro" id="IPR000483">
    <property type="entry name" value="Cys-rich_flank_reg_C"/>
</dbReference>
<keyword evidence="8" id="KW-0472">Membrane</keyword>
<dbReference type="STRING" id="126957.T1IHT5"/>
<evidence type="ECO:0000256" key="2">
    <source>
        <dbReference type="ARBA" id="ARBA00009634"/>
    </source>
</evidence>
<keyword evidence="7" id="KW-1133">Transmembrane helix</keyword>
<dbReference type="EMBL" id="JH430009">
    <property type="status" value="NOT_ANNOTATED_CDS"/>
    <property type="molecule type" value="Genomic_DNA"/>
</dbReference>
<dbReference type="InterPro" id="IPR003591">
    <property type="entry name" value="Leu-rich_rpt_typical-subtyp"/>
</dbReference>
<dbReference type="SMART" id="SM00082">
    <property type="entry name" value="LRRCT"/>
    <property type="match status" value="2"/>
</dbReference>
<dbReference type="InterPro" id="IPR035897">
    <property type="entry name" value="Toll_tir_struct_dom_sf"/>
</dbReference>
<accession>T1IHT5</accession>
<dbReference type="GO" id="GO:0005886">
    <property type="term" value="C:plasma membrane"/>
    <property type="evidence" value="ECO:0007669"/>
    <property type="project" value="TreeGrafter"/>
</dbReference>
<evidence type="ECO:0000259" key="12">
    <source>
        <dbReference type="PROSITE" id="PS50104"/>
    </source>
</evidence>
<keyword evidence="6" id="KW-0677">Repeat</keyword>
<dbReference type="InterPro" id="IPR000157">
    <property type="entry name" value="TIR_dom"/>
</dbReference>
<dbReference type="Pfam" id="PF13855">
    <property type="entry name" value="LRR_8"/>
    <property type="match status" value="2"/>
</dbReference>
<keyword evidence="14" id="KW-1185">Reference proteome</keyword>
<evidence type="ECO:0000313" key="14">
    <source>
        <dbReference type="Proteomes" id="UP000014500"/>
    </source>
</evidence>
<evidence type="ECO:0000256" key="1">
    <source>
        <dbReference type="ARBA" id="ARBA00004479"/>
    </source>
</evidence>
<dbReference type="SMART" id="SM00255">
    <property type="entry name" value="TIR"/>
    <property type="match status" value="1"/>
</dbReference>
<sequence>MEWKNHPFIVLLCFLTITPQIIHSKLNCSQVLCKYHSNIDCTSMDVCECDATNLQALCPSFSSKEITIHFDKYSNSFGFNGFQTEVSLPAAMQLWMAFLANEEMMNLTKLSVNSFCTLLDVGFESSKQCSVVDSRLRVLDVNELPVLNLLVELMFSFDCLENVSGDFDQKFPNLTRVDLSNNFLSEIPRGLQGSIKLQKLDISRNIIRKITRNNFQYLTTLTALQLFSNCIETLPIDVLYDLTNLESFGLPNNQISELPLTFLAYNKLLTEFDVSNNRLTGLPDDLFRNNQRLKSIALNNNQLEFLPETLLDGLTQLENLDLFDNNLVDLPPKLFYSSYNVKIVNLYRNKFTEIPLMRQSFFAVGGPFSIDLSSNNISVLHVPITKRIPKALMLTLSNNCVQYIDYDDQWKSASDDLIKVFNCQRCCLKDIRPHMFDGFRDILDVSSNEIRNITAQTLEAVKRFENVDFGYNEITSVNMSDFHSVFPFEQDGYGRKFILTGNPIICDCNAVGLVKFIKYNNNREKFQFVFEIGTTKCSAPSTMKNQLVNQLAEENLLCVYLEECPSGCYCKAKTPQNSSNVIIDCSFLNLTTFPVFDHGSANLYIVLQHNRITTLPSKDNCIWKRIFYLDLSYNQMNSLANLTRTATNLQVIRLDHNLLDEYQPIISEMVMHNRTVTLSGNPWICNCGIVQMKNLIFKDHYVKDRDNMSCVSPNDGTIHMFYNIDHFCPTDDDSSNHFLIVTILVPVFAIVLIAFVTEEEIDADKEFDAFVSYSGEDSDWVKEFLVAGLESGYPKYTLCLHGRDWIGGVLITDQIIKSVHLSRRTIIVLTNNFLASNWSRFEFDIAYQQAMNDQVRRLIVVIPDQVPDLSTTDKEFSTFISLTTYLEASKPYFWRKLRSSMPRTHNLIENKVSDAVLELENVNKDKENANV</sequence>
<dbReference type="eggNOG" id="KOG4641">
    <property type="taxonomic scope" value="Eukaryota"/>
</dbReference>
<evidence type="ECO:0000256" key="8">
    <source>
        <dbReference type="ARBA" id="ARBA00023136"/>
    </source>
</evidence>
<keyword evidence="3" id="KW-0433">Leucine-rich repeat</keyword>
<keyword evidence="10" id="KW-0325">Glycoprotein</keyword>
<evidence type="ECO:0000256" key="10">
    <source>
        <dbReference type="ARBA" id="ARBA00023180"/>
    </source>
</evidence>
<evidence type="ECO:0000256" key="3">
    <source>
        <dbReference type="ARBA" id="ARBA00022614"/>
    </source>
</evidence>
<dbReference type="Gene3D" id="3.40.50.10140">
    <property type="entry name" value="Toll/interleukin-1 receptor homology (TIR) domain"/>
    <property type="match status" value="1"/>
</dbReference>
<dbReference type="AlphaFoldDB" id="T1IHT5"/>